<keyword evidence="2" id="KW-1133">Transmembrane helix</keyword>
<dbReference type="AlphaFoldDB" id="A0A8D5ZDF0"/>
<dbReference type="KEGG" id="csty:KN1_03700"/>
<evidence type="ECO:0000313" key="4">
    <source>
        <dbReference type="Proteomes" id="UP000825123"/>
    </source>
</evidence>
<feature type="region of interest" description="Disordered" evidence="1">
    <location>
        <begin position="487"/>
        <end position="514"/>
    </location>
</feature>
<protein>
    <submittedName>
        <fullName evidence="3">Uncharacterized protein</fullName>
    </submittedName>
</protein>
<keyword evidence="2" id="KW-0472">Membrane</keyword>
<feature type="transmembrane region" description="Helical" evidence="2">
    <location>
        <begin position="550"/>
        <end position="569"/>
    </location>
</feature>
<gene>
    <name evidence="3" type="ORF">KN1_03700</name>
</gene>
<reference evidence="3 4" key="1">
    <citation type="submission" date="2021-04" db="EMBL/GenBank/DDBJ databases">
        <title>Complete genome sequence of Stygiolobus sp. KN-1.</title>
        <authorList>
            <person name="Nakamura K."/>
            <person name="Sakai H."/>
            <person name="Kurosawa N."/>
        </authorList>
    </citation>
    <scope>NUCLEOTIDE SEQUENCE [LARGE SCALE GENOMIC DNA]</scope>
    <source>
        <strain evidence="3 4">KN-1</strain>
    </source>
</reference>
<dbReference type="RefSeq" id="WP_221289136.1">
    <property type="nucleotide sequence ID" value="NZ_AP024597.1"/>
</dbReference>
<dbReference type="Proteomes" id="UP000825123">
    <property type="component" value="Chromosome"/>
</dbReference>
<keyword evidence="4" id="KW-1185">Reference proteome</keyword>
<proteinExistence type="predicted"/>
<evidence type="ECO:0000256" key="1">
    <source>
        <dbReference type="SAM" id="MobiDB-lite"/>
    </source>
</evidence>
<accession>A0A8D5ZDF0</accession>
<keyword evidence="2" id="KW-0812">Transmembrane</keyword>
<evidence type="ECO:0000313" key="3">
    <source>
        <dbReference type="EMBL" id="BCU69073.1"/>
    </source>
</evidence>
<sequence>MKNGKTRDLSNPTLTLFIITALLLLPTSLSATAQISASLSATFIEASQSSISGKNIFYLVINAQGSTSLSGSYTINSISTQLSGYDIPSYSPENGVIVSKPFALNNSVYFIYAAGVTSINPSSPAIKSAYLACVSYQDGVWSNFHNIINSGFTEAFCIYQGYIYAIWYTSITSDTPYLVIITLTGQVVYNKTLPINNVVSVSVLSKDLITIANSTSKLALLQLGSGSISSASLPPEDIFVLNLTAGSIEQVPTYQGLYPTSFDVVNNQTILLVYTSSDYSYLAEYNVENSSVYNVKELQGTATASYYRGLVVVSSIYRSGQAEVTYYNYVFKLKDWSTLYTSSGSTSAPSISLSLAEAIEGTSNLYLFVVKVNGQISSLFPPAYEISSTPSLIYIGGVPQPFTINVQQFHYSGYTVVVLTWAEKVPSTYLVFLNNTFFGSTSDTIYYLNITKNETVLLTVEAQNALGSINESKVISVNVYTSVTHSVTTTSSSPTMTSSSRQPEPTPSPTYTQTYSTNAINETSSSRLTNVSKTESSIIPSSSGIPSSSIYIASLAIIALVAIILIILLRVKK</sequence>
<name>A0A8D5ZDF0_9CREN</name>
<dbReference type="EMBL" id="AP024597">
    <property type="protein sequence ID" value="BCU69073.1"/>
    <property type="molecule type" value="Genomic_DNA"/>
</dbReference>
<organism evidence="3 4">
    <name type="scientific">Stygiolobus caldivivus</name>
    <dbReference type="NCBI Taxonomy" id="2824673"/>
    <lineage>
        <taxon>Archaea</taxon>
        <taxon>Thermoproteota</taxon>
        <taxon>Thermoprotei</taxon>
        <taxon>Sulfolobales</taxon>
        <taxon>Sulfolobaceae</taxon>
        <taxon>Stygiolobus</taxon>
    </lineage>
</organism>
<dbReference type="GeneID" id="66162119"/>
<evidence type="ECO:0000256" key="2">
    <source>
        <dbReference type="SAM" id="Phobius"/>
    </source>
</evidence>